<dbReference type="InterPro" id="IPR005111">
    <property type="entry name" value="MoeA_C_domain_IV"/>
</dbReference>
<comment type="caution">
    <text evidence="3">The sequence shown here is derived from an EMBL/GenBank/DDBJ whole genome shotgun (WGS) entry which is preliminary data.</text>
</comment>
<proteinExistence type="predicted"/>
<evidence type="ECO:0000256" key="1">
    <source>
        <dbReference type="SAM" id="MobiDB-lite"/>
    </source>
</evidence>
<protein>
    <recommendedName>
        <fullName evidence="2">MoeA C-terminal domain-containing protein</fullName>
    </recommendedName>
</protein>
<feature type="domain" description="MoeA C-terminal" evidence="2">
    <location>
        <begin position="25"/>
        <end position="92"/>
    </location>
</feature>
<dbReference type="Pfam" id="PF03454">
    <property type="entry name" value="MoeA_C"/>
    <property type="match status" value="1"/>
</dbReference>
<sequence length="93" mass="9659">MMGLQELHRPTVRATLLPPHGAGEEAEQLTSPEGKRQFLRGTYTGGERPEVRPVGGAGSHLIGALAHADALIVLPEAATGAAWGSEVEVVLLG</sequence>
<reference evidence="3 4" key="1">
    <citation type="submission" date="2020-02" db="EMBL/GenBank/DDBJ databases">
        <title>Whole genome shotgun sequence of Streptomyces diastaticus subsp. diastaticus NBRC 13412.</title>
        <authorList>
            <person name="Ichikawa N."/>
            <person name="Komaki H."/>
            <person name="Tamura T."/>
        </authorList>
    </citation>
    <scope>NUCLEOTIDE SEQUENCE [LARGE SCALE GENOMIC DNA]</scope>
    <source>
        <strain evidence="3 4">NBRC 13412</strain>
    </source>
</reference>
<evidence type="ECO:0000313" key="3">
    <source>
        <dbReference type="EMBL" id="GFH75165.1"/>
    </source>
</evidence>
<name>A0ABQ1CXV6_STRDI</name>
<keyword evidence="4" id="KW-1185">Reference proteome</keyword>
<dbReference type="InterPro" id="IPR036688">
    <property type="entry name" value="MoeA_C_domain_IV_sf"/>
</dbReference>
<feature type="region of interest" description="Disordered" evidence="1">
    <location>
        <begin position="1"/>
        <end position="55"/>
    </location>
</feature>
<accession>A0ABQ1CXV6</accession>
<evidence type="ECO:0000313" key="4">
    <source>
        <dbReference type="Proteomes" id="UP000472710"/>
    </source>
</evidence>
<dbReference type="Gene3D" id="2.40.340.10">
    <property type="entry name" value="MoeA, C-terminal, domain IV"/>
    <property type="match status" value="1"/>
</dbReference>
<dbReference type="SUPFAM" id="SSF63867">
    <property type="entry name" value="MoeA C-terminal domain-like"/>
    <property type="match status" value="1"/>
</dbReference>
<gene>
    <name evidence="3" type="ORF">Sdia_59330</name>
</gene>
<organism evidence="3 4">
    <name type="scientific">Streptomyces diastaticus subsp. diastaticus</name>
    <dbReference type="NCBI Taxonomy" id="68040"/>
    <lineage>
        <taxon>Bacteria</taxon>
        <taxon>Bacillati</taxon>
        <taxon>Actinomycetota</taxon>
        <taxon>Actinomycetes</taxon>
        <taxon>Kitasatosporales</taxon>
        <taxon>Streptomycetaceae</taxon>
        <taxon>Streptomyces</taxon>
        <taxon>Streptomyces diastaticus group</taxon>
    </lineage>
</organism>
<dbReference type="EMBL" id="BLLN01000005">
    <property type="protein sequence ID" value="GFH75165.1"/>
    <property type="molecule type" value="Genomic_DNA"/>
</dbReference>
<dbReference type="Proteomes" id="UP000472710">
    <property type="component" value="Unassembled WGS sequence"/>
</dbReference>
<dbReference type="RefSeq" id="WP_371874301.1">
    <property type="nucleotide sequence ID" value="NZ_BLLN01000005.1"/>
</dbReference>
<evidence type="ECO:0000259" key="2">
    <source>
        <dbReference type="Pfam" id="PF03454"/>
    </source>
</evidence>